<feature type="transmembrane region" description="Helical" evidence="1">
    <location>
        <begin position="63"/>
        <end position="84"/>
    </location>
</feature>
<dbReference type="RefSeq" id="WP_203782171.1">
    <property type="nucleotide sequence ID" value="NZ_BOMV01000038.1"/>
</dbReference>
<dbReference type="Proteomes" id="UP000636960">
    <property type="component" value="Unassembled WGS sequence"/>
</dbReference>
<evidence type="ECO:0000313" key="3">
    <source>
        <dbReference type="Proteomes" id="UP000636960"/>
    </source>
</evidence>
<name>A0A919JY91_9ACTN</name>
<keyword evidence="1" id="KW-1133">Transmembrane helix</keyword>
<dbReference type="EMBL" id="BOMV01000038">
    <property type="protein sequence ID" value="GIE95879.1"/>
    <property type="molecule type" value="Genomic_DNA"/>
</dbReference>
<dbReference type="InterPro" id="IPR045728">
    <property type="entry name" value="DUF6082"/>
</dbReference>
<gene>
    <name evidence="2" type="ORF">Ari01nite_33440</name>
</gene>
<keyword evidence="1" id="KW-0472">Membrane</keyword>
<dbReference type="AlphaFoldDB" id="A0A919JY91"/>
<keyword evidence="3" id="KW-1185">Reference proteome</keyword>
<dbReference type="Pfam" id="PF19560">
    <property type="entry name" value="DUF6082"/>
    <property type="match status" value="1"/>
</dbReference>
<keyword evidence="1" id="KW-0812">Transmembrane</keyword>
<feature type="transmembrane region" description="Helical" evidence="1">
    <location>
        <begin position="21"/>
        <end position="43"/>
    </location>
</feature>
<proteinExistence type="predicted"/>
<evidence type="ECO:0000313" key="2">
    <source>
        <dbReference type="EMBL" id="GIE95879.1"/>
    </source>
</evidence>
<evidence type="ECO:0000256" key="1">
    <source>
        <dbReference type="SAM" id="Phobius"/>
    </source>
</evidence>
<protein>
    <submittedName>
        <fullName evidence="2">Uncharacterized protein</fullName>
    </submittedName>
</protein>
<sequence>MAAGKVQAFSPPDRRRIGIGALALSLIVFVVAMAGVVASPAILGTVFVADARYASVGDVGQAYGAASAVVAVFALFVVMMSVFVQYRQLKAAQGLAHAEANEKLVQLAMERPEYQQCWGARIAPEGIGEDLFYYCSSVIKHYTTAWELRLIDESQAREYLQNLFDSEVPRRYWERNGNWHRRGRGRNRRERFRDLINDEYLSAVRNGPPSRAYEPAPAPLDNFPVINAQASRARTKTEPAARRPAR</sequence>
<comment type="caution">
    <text evidence="2">The sequence shown here is derived from an EMBL/GenBank/DDBJ whole genome shotgun (WGS) entry which is preliminary data.</text>
</comment>
<accession>A0A919JY91</accession>
<reference evidence="2" key="1">
    <citation type="submission" date="2021-01" db="EMBL/GenBank/DDBJ databases">
        <title>Whole genome shotgun sequence of Actinoplanes rishiriensis NBRC 108556.</title>
        <authorList>
            <person name="Komaki H."/>
            <person name="Tamura T."/>
        </authorList>
    </citation>
    <scope>NUCLEOTIDE SEQUENCE</scope>
    <source>
        <strain evidence="2">NBRC 108556</strain>
    </source>
</reference>
<organism evidence="2 3">
    <name type="scientific">Paractinoplanes rishiriensis</name>
    <dbReference type="NCBI Taxonomy" id="1050105"/>
    <lineage>
        <taxon>Bacteria</taxon>
        <taxon>Bacillati</taxon>
        <taxon>Actinomycetota</taxon>
        <taxon>Actinomycetes</taxon>
        <taxon>Micromonosporales</taxon>
        <taxon>Micromonosporaceae</taxon>
        <taxon>Paractinoplanes</taxon>
    </lineage>
</organism>